<dbReference type="PANTHER" id="PTHR43649">
    <property type="entry name" value="ARABINOSE-BINDING PROTEIN-RELATED"/>
    <property type="match status" value="1"/>
</dbReference>
<dbReference type="PANTHER" id="PTHR43649:SF11">
    <property type="entry name" value="ABC TRANSPORTER SUBSTRATE-BINDING PROTEIN YESO-RELATED"/>
    <property type="match status" value="1"/>
</dbReference>
<dbReference type="AlphaFoldDB" id="A0A2R5EY25"/>
<keyword evidence="3" id="KW-1185">Reference proteome</keyword>
<proteinExistence type="predicted"/>
<evidence type="ECO:0000313" key="2">
    <source>
        <dbReference type="EMBL" id="GBG10569.1"/>
    </source>
</evidence>
<name>A0A2R5EY25_9BACL</name>
<dbReference type="SUPFAM" id="SSF53850">
    <property type="entry name" value="Periplasmic binding protein-like II"/>
    <property type="match status" value="1"/>
</dbReference>
<dbReference type="Proteomes" id="UP000245202">
    <property type="component" value="Unassembled WGS sequence"/>
</dbReference>
<gene>
    <name evidence="2" type="ORF">PAT3040_05316</name>
</gene>
<evidence type="ECO:0008006" key="4">
    <source>
        <dbReference type="Google" id="ProtNLM"/>
    </source>
</evidence>
<organism evidence="2 3">
    <name type="scientific">Paenibacillus agaridevorans</name>
    <dbReference type="NCBI Taxonomy" id="171404"/>
    <lineage>
        <taxon>Bacteria</taxon>
        <taxon>Bacillati</taxon>
        <taxon>Bacillota</taxon>
        <taxon>Bacilli</taxon>
        <taxon>Bacillales</taxon>
        <taxon>Paenibacillaceae</taxon>
        <taxon>Paenibacillus</taxon>
    </lineage>
</organism>
<sequence>MVYKKKLLAVIASLLALGTLSMACSKADDGKEPAGTAAGDKIALRFAWWGSEERHNATLDAIKLYEEKNPGIDIVPEYGGWDGFTDKLKTQLIAGQGPDVIFAELAWGIDPNYYVSVDKFPSIRLDKINPALLDQAKVNGEIKGVPVYQAVNAIVYNKTLFQELGVAEPKNDWTWADYAATAKEITEKSGGKVHGAADDMAGSASGDIFYAHLKSLTGKPVYSEEGIVYADEDAAKVLQYWEDLRDAGAVTPPDVAAADDSNQNSPLVTRQAAMQFRGASIFGRLQSNTQDELAMVPVPRDQFSSDAAITEVIMTVNTHSKQQEEVAKFIDFFINDLDAARILKNVRGVSSNSEVRDMLASSPELLDDSTRKLFEINSLVYEKELPPMDPTPEKYDEFRGGGKLFDQVMQKLAFDKISLEEAVKELRDKGEAIFKN</sequence>
<evidence type="ECO:0000313" key="3">
    <source>
        <dbReference type="Proteomes" id="UP000245202"/>
    </source>
</evidence>
<keyword evidence="1" id="KW-0732">Signal</keyword>
<feature type="chain" id="PRO_5015326458" description="ABC transporter substrate-binding protein" evidence="1">
    <location>
        <begin position="28"/>
        <end position="436"/>
    </location>
</feature>
<feature type="signal peptide" evidence="1">
    <location>
        <begin position="1"/>
        <end position="27"/>
    </location>
</feature>
<dbReference type="PROSITE" id="PS51257">
    <property type="entry name" value="PROKAR_LIPOPROTEIN"/>
    <property type="match status" value="1"/>
</dbReference>
<dbReference type="EMBL" id="BDQX01000339">
    <property type="protein sequence ID" value="GBG10569.1"/>
    <property type="molecule type" value="Genomic_DNA"/>
</dbReference>
<accession>A0A2R5EY25</accession>
<protein>
    <recommendedName>
        <fullName evidence="4">ABC transporter substrate-binding protein</fullName>
    </recommendedName>
</protein>
<dbReference type="RefSeq" id="WP_181376847.1">
    <property type="nucleotide sequence ID" value="NZ_BDQX01000339.1"/>
</dbReference>
<dbReference type="InterPro" id="IPR050490">
    <property type="entry name" value="Bact_solute-bd_prot1"/>
</dbReference>
<dbReference type="Pfam" id="PF01547">
    <property type="entry name" value="SBP_bac_1"/>
    <property type="match status" value="1"/>
</dbReference>
<reference evidence="2 3" key="1">
    <citation type="submission" date="2017-08" db="EMBL/GenBank/DDBJ databases">
        <title>Substantial Increase in Enzyme Production by Combined Drug-Resistance Mutations in Paenibacillus agaridevorans.</title>
        <authorList>
            <person name="Tanaka Y."/>
            <person name="Funane K."/>
            <person name="Hosaka T."/>
            <person name="Shiwa Y."/>
            <person name="Fujita N."/>
            <person name="Miyazaki T."/>
            <person name="Yoshikawa H."/>
            <person name="Murakami K."/>
            <person name="Kasahara K."/>
            <person name="Inaoka T."/>
            <person name="Hiraga Y."/>
            <person name="Ochi K."/>
        </authorList>
    </citation>
    <scope>NUCLEOTIDE SEQUENCE [LARGE SCALE GENOMIC DNA]</scope>
    <source>
        <strain evidence="2 3">T-3040</strain>
    </source>
</reference>
<dbReference type="Gene3D" id="3.40.190.10">
    <property type="entry name" value="Periplasmic binding protein-like II"/>
    <property type="match status" value="2"/>
</dbReference>
<dbReference type="InterPro" id="IPR006059">
    <property type="entry name" value="SBP"/>
</dbReference>
<evidence type="ECO:0000256" key="1">
    <source>
        <dbReference type="SAM" id="SignalP"/>
    </source>
</evidence>
<comment type="caution">
    <text evidence="2">The sequence shown here is derived from an EMBL/GenBank/DDBJ whole genome shotgun (WGS) entry which is preliminary data.</text>
</comment>